<dbReference type="SUPFAM" id="SSF52096">
    <property type="entry name" value="ClpP/crotonase"/>
    <property type="match status" value="1"/>
</dbReference>
<dbReference type="EMBL" id="RPFW01000005">
    <property type="protein sequence ID" value="TVZ02381.1"/>
    <property type="molecule type" value="Genomic_DNA"/>
</dbReference>
<keyword evidence="4" id="KW-1185">Reference proteome</keyword>
<reference evidence="3 4" key="1">
    <citation type="submission" date="2018-11" db="EMBL/GenBank/DDBJ databases">
        <title>Trebonia kvetii gen.nov., sp.nov., a novel acidophilic actinobacterium, and proposal of the new actinobacterial family Treboniaceae fam. nov.</title>
        <authorList>
            <person name="Rapoport D."/>
            <person name="Sagova-Mareckova M."/>
            <person name="Sedlacek I."/>
            <person name="Provaznik J."/>
            <person name="Kralova S."/>
            <person name="Pavlinic D."/>
            <person name="Benes V."/>
            <person name="Kopecky J."/>
        </authorList>
    </citation>
    <scope>NUCLEOTIDE SEQUENCE [LARGE SCALE GENOMIC DNA]</scope>
    <source>
        <strain evidence="3 4">15Tr583</strain>
    </source>
</reference>
<dbReference type="Proteomes" id="UP000460272">
    <property type="component" value="Unassembled WGS sequence"/>
</dbReference>
<evidence type="ECO:0000313" key="3">
    <source>
        <dbReference type="EMBL" id="TVZ02381.1"/>
    </source>
</evidence>
<dbReference type="OrthoDB" id="4284283at2"/>
<sequence>MSSAAGSSAAPEDVLIRRENGILIVTINRPAQRNAVNGAVSAGVARALDLLDSSSELRVGVLHGAGTAFCAGMDLKAFAAGEQIRDPERGFAGLVERPPAKPLIAAVEGWALGGGFEIVLACDLVTAGKSAKFGLPEARRGLAARGGGVFRLPRRLPQAVAMELIMTGAPLDAARAEHFGLVNRLVDDGQALVAALELAAQVAASAPMSVRASKAVAIDSVAWPLDEGFQRQRAYLEPVFASQDAAEGVAAFRERRDPVWQDQ</sequence>
<dbReference type="PROSITE" id="PS00166">
    <property type="entry name" value="ENOYL_COA_HYDRATASE"/>
    <property type="match status" value="1"/>
</dbReference>
<comment type="similarity">
    <text evidence="1 2">Belongs to the enoyl-CoA hydratase/isomerase family.</text>
</comment>
<dbReference type="Gene3D" id="3.90.226.10">
    <property type="entry name" value="2-enoyl-CoA Hydratase, Chain A, domain 1"/>
    <property type="match status" value="1"/>
</dbReference>
<dbReference type="InterPro" id="IPR001753">
    <property type="entry name" value="Enoyl-CoA_hydra/iso"/>
</dbReference>
<dbReference type="AlphaFoldDB" id="A0A6P2BVQ7"/>
<dbReference type="PANTHER" id="PTHR43802:SF1">
    <property type="entry name" value="IP11341P-RELATED"/>
    <property type="match status" value="1"/>
</dbReference>
<dbReference type="InterPro" id="IPR018376">
    <property type="entry name" value="Enoyl-CoA_hyd/isom_CS"/>
</dbReference>
<dbReference type="InterPro" id="IPR029045">
    <property type="entry name" value="ClpP/crotonase-like_dom_sf"/>
</dbReference>
<dbReference type="NCBIfam" id="NF006100">
    <property type="entry name" value="PRK08252.1"/>
    <property type="match status" value="1"/>
</dbReference>
<evidence type="ECO:0000256" key="2">
    <source>
        <dbReference type="RuleBase" id="RU003707"/>
    </source>
</evidence>
<organism evidence="3 4">
    <name type="scientific">Trebonia kvetii</name>
    <dbReference type="NCBI Taxonomy" id="2480626"/>
    <lineage>
        <taxon>Bacteria</taxon>
        <taxon>Bacillati</taxon>
        <taxon>Actinomycetota</taxon>
        <taxon>Actinomycetes</taxon>
        <taxon>Streptosporangiales</taxon>
        <taxon>Treboniaceae</taxon>
        <taxon>Trebonia</taxon>
    </lineage>
</organism>
<dbReference type="InterPro" id="IPR014748">
    <property type="entry name" value="Enoyl-CoA_hydra_C"/>
</dbReference>
<dbReference type="RefSeq" id="WP_145857333.1">
    <property type="nucleotide sequence ID" value="NZ_RPFW01000005.1"/>
</dbReference>
<evidence type="ECO:0000313" key="4">
    <source>
        <dbReference type="Proteomes" id="UP000460272"/>
    </source>
</evidence>
<proteinExistence type="inferred from homology"/>
<comment type="caution">
    <text evidence="3">The sequence shown here is derived from an EMBL/GenBank/DDBJ whole genome shotgun (WGS) entry which is preliminary data.</text>
</comment>
<evidence type="ECO:0000256" key="1">
    <source>
        <dbReference type="ARBA" id="ARBA00005254"/>
    </source>
</evidence>
<protein>
    <submittedName>
        <fullName evidence="3">Crotonase/enoyl-CoA hydratase family protein</fullName>
    </submittedName>
</protein>
<accession>A0A6P2BVQ7</accession>
<dbReference type="PANTHER" id="PTHR43802">
    <property type="entry name" value="ENOYL-COA HYDRATASE"/>
    <property type="match status" value="1"/>
</dbReference>
<dbReference type="Gene3D" id="1.10.12.10">
    <property type="entry name" value="Lyase 2-enoyl-coa Hydratase, Chain A, domain 2"/>
    <property type="match status" value="1"/>
</dbReference>
<gene>
    <name evidence="3" type="ORF">EAS64_26640</name>
</gene>
<dbReference type="Pfam" id="PF00378">
    <property type="entry name" value="ECH_1"/>
    <property type="match status" value="1"/>
</dbReference>
<name>A0A6P2BVQ7_9ACTN</name>
<dbReference type="GO" id="GO:0003824">
    <property type="term" value="F:catalytic activity"/>
    <property type="evidence" value="ECO:0007669"/>
    <property type="project" value="InterPro"/>
</dbReference>
<dbReference type="CDD" id="cd06558">
    <property type="entry name" value="crotonase-like"/>
    <property type="match status" value="1"/>
</dbReference>